<evidence type="ECO:0000313" key="2">
    <source>
        <dbReference type="Proteomes" id="UP000608513"/>
    </source>
</evidence>
<dbReference type="EMBL" id="JACORT010000002">
    <property type="protein sequence ID" value="MBC5782634.1"/>
    <property type="molecule type" value="Genomic_DNA"/>
</dbReference>
<dbReference type="AlphaFoldDB" id="A0A923SAC7"/>
<accession>A0A923SAC7</accession>
<organism evidence="1 2">
    <name type="scientific">Ramlibacter cellulosilyticus</name>
    <dbReference type="NCBI Taxonomy" id="2764187"/>
    <lineage>
        <taxon>Bacteria</taxon>
        <taxon>Pseudomonadati</taxon>
        <taxon>Pseudomonadota</taxon>
        <taxon>Betaproteobacteria</taxon>
        <taxon>Burkholderiales</taxon>
        <taxon>Comamonadaceae</taxon>
        <taxon>Ramlibacter</taxon>
    </lineage>
</organism>
<dbReference type="Proteomes" id="UP000608513">
    <property type="component" value="Unassembled WGS sequence"/>
</dbReference>
<gene>
    <name evidence="1" type="ORF">H8N03_06730</name>
</gene>
<evidence type="ECO:0000313" key="1">
    <source>
        <dbReference type="EMBL" id="MBC5782634.1"/>
    </source>
</evidence>
<reference evidence="1" key="1">
    <citation type="submission" date="2020-08" db="EMBL/GenBank/DDBJ databases">
        <title>Ramlibacter sp. USB13 16S ribosomal RNA gene genome sequencing and assembly.</title>
        <authorList>
            <person name="Kang M."/>
        </authorList>
    </citation>
    <scope>NUCLEOTIDE SEQUENCE</scope>
    <source>
        <strain evidence="1">USB13</strain>
    </source>
</reference>
<sequence length="160" mass="17369">MKTDDLLRRALLKAALPCPFTRTGPSPGLLYPAGAHACTLPLREGAPAAELRFAASELGVPRVEMTLLLPGDLAGADTVALYQRVQHVHDLCWPCHFSRHEATRHIQVRAQVFTRCVLDPGEPGVDEFPLAPDATSLARWIRTSYASSKLLLSAYAGQVS</sequence>
<comment type="caution">
    <text evidence="1">The sequence shown here is derived from an EMBL/GenBank/DDBJ whole genome shotgun (WGS) entry which is preliminary data.</text>
</comment>
<protein>
    <submittedName>
        <fullName evidence="1">Uncharacterized protein</fullName>
    </submittedName>
</protein>
<proteinExistence type="predicted"/>
<name>A0A923SAC7_9BURK</name>
<dbReference type="RefSeq" id="WP_187075392.1">
    <property type="nucleotide sequence ID" value="NZ_JACORT010000002.1"/>
</dbReference>
<keyword evidence="2" id="KW-1185">Reference proteome</keyword>